<dbReference type="InterPro" id="IPR007922">
    <property type="entry name" value="DciA-like"/>
</dbReference>
<dbReference type="Pfam" id="PF05258">
    <property type="entry name" value="DciA"/>
    <property type="match status" value="1"/>
</dbReference>
<name>A0A934SEJ3_9BACT</name>
<evidence type="ECO:0000313" key="2">
    <source>
        <dbReference type="Proteomes" id="UP000603141"/>
    </source>
</evidence>
<protein>
    <submittedName>
        <fullName evidence="1">DUF721 domain-containing protein</fullName>
    </submittedName>
</protein>
<keyword evidence="2" id="KW-1185">Reference proteome</keyword>
<dbReference type="Proteomes" id="UP000603141">
    <property type="component" value="Unassembled WGS sequence"/>
</dbReference>
<dbReference type="RefSeq" id="WP_200272195.1">
    <property type="nucleotide sequence ID" value="NZ_JAENIJ010000026.1"/>
</dbReference>
<dbReference type="PANTHER" id="PTHR36456:SF1">
    <property type="entry name" value="UPF0232 PROTEIN SCO3875"/>
    <property type="match status" value="1"/>
</dbReference>
<dbReference type="PANTHER" id="PTHR36456">
    <property type="entry name" value="UPF0232 PROTEIN SCO3875"/>
    <property type="match status" value="1"/>
</dbReference>
<comment type="caution">
    <text evidence="1">The sequence shown here is derived from an EMBL/GenBank/DDBJ whole genome shotgun (WGS) entry which is preliminary data.</text>
</comment>
<proteinExistence type="predicted"/>
<dbReference type="AlphaFoldDB" id="A0A934SEJ3"/>
<dbReference type="EMBL" id="JAENIJ010000026">
    <property type="protein sequence ID" value="MBK1883743.1"/>
    <property type="molecule type" value="Genomic_DNA"/>
</dbReference>
<accession>A0A934SEJ3</accession>
<evidence type="ECO:0000313" key="1">
    <source>
        <dbReference type="EMBL" id="MBK1883743.1"/>
    </source>
</evidence>
<gene>
    <name evidence="1" type="ORF">JIN85_15095</name>
</gene>
<sequence length="122" mass="13669">MKKKPSVSRLRQEILREWRGGDEADDLNSGVHLAEEFVSAILKAAGAEDGIHEDEVRAAWKELAGEFIAKHAEPVSVKGGHLVLRVTQPAMRFHLEQMKPLLLKRIQEQLGNKIRSVKFGHG</sequence>
<organism evidence="1 2">
    <name type="scientific">Luteolibacter pohnpeiensis</name>
    <dbReference type="NCBI Taxonomy" id="454153"/>
    <lineage>
        <taxon>Bacteria</taxon>
        <taxon>Pseudomonadati</taxon>
        <taxon>Verrucomicrobiota</taxon>
        <taxon>Verrucomicrobiia</taxon>
        <taxon>Verrucomicrobiales</taxon>
        <taxon>Verrucomicrobiaceae</taxon>
        <taxon>Luteolibacter</taxon>
    </lineage>
</organism>
<reference evidence="1" key="1">
    <citation type="submission" date="2021-01" db="EMBL/GenBank/DDBJ databases">
        <title>Modified the classification status of verrucomicrobia.</title>
        <authorList>
            <person name="Feng X."/>
        </authorList>
    </citation>
    <scope>NUCLEOTIDE SEQUENCE</scope>
    <source>
        <strain evidence="1">KCTC 22041</strain>
    </source>
</reference>